<name>A0AAI9XMV8_9PEZI</name>
<organism evidence="1 2">
    <name type="scientific">Colletotrichum melonis</name>
    <dbReference type="NCBI Taxonomy" id="1209925"/>
    <lineage>
        <taxon>Eukaryota</taxon>
        <taxon>Fungi</taxon>
        <taxon>Dikarya</taxon>
        <taxon>Ascomycota</taxon>
        <taxon>Pezizomycotina</taxon>
        <taxon>Sordariomycetes</taxon>
        <taxon>Hypocreomycetidae</taxon>
        <taxon>Glomerellales</taxon>
        <taxon>Glomerellaceae</taxon>
        <taxon>Colletotrichum</taxon>
        <taxon>Colletotrichum acutatum species complex</taxon>
    </lineage>
</organism>
<dbReference type="EMBL" id="MLGG01000021">
    <property type="protein sequence ID" value="KAK1456426.1"/>
    <property type="molecule type" value="Genomic_DNA"/>
</dbReference>
<protein>
    <submittedName>
        <fullName evidence="1">Uncharacterized protein</fullName>
    </submittedName>
</protein>
<dbReference type="AlphaFoldDB" id="A0AAI9XMV8"/>
<dbReference type="Proteomes" id="UP001239795">
    <property type="component" value="Unassembled WGS sequence"/>
</dbReference>
<reference evidence="1 2" key="1">
    <citation type="submission" date="2016-10" db="EMBL/GenBank/DDBJ databases">
        <title>The genome sequence of Colletotrichum fioriniae PJ7.</title>
        <authorList>
            <person name="Baroncelli R."/>
        </authorList>
    </citation>
    <scope>NUCLEOTIDE SEQUENCE [LARGE SCALE GENOMIC DNA]</scope>
    <source>
        <strain evidence="1">Col 31</strain>
    </source>
</reference>
<evidence type="ECO:0000313" key="1">
    <source>
        <dbReference type="EMBL" id="KAK1456426.1"/>
    </source>
</evidence>
<keyword evidence="2" id="KW-1185">Reference proteome</keyword>
<evidence type="ECO:0000313" key="2">
    <source>
        <dbReference type="Proteomes" id="UP001239795"/>
    </source>
</evidence>
<sequence>MMLYVLAGSPSWLAPPQSNVLGRSDGVVPKSQGKVMLVVDLYCVVVAGHPFPRDY</sequence>
<comment type="caution">
    <text evidence="1">The sequence shown here is derived from an EMBL/GenBank/DDBJ whole genome shotgun (WGS) entry which is preliminary data.</text>
</comment>
<accession>A0AAI9XMV8</accession>
<gene>
    <name evidence="1" type="ORF">CMEL01_16439</name>
</gene>
<proteinExistence type="predicted"/>